<reference evidence="3" key="1">
    <citation type="journal article" date="2022" name="bioRxiv">
        <title>Sequencing and chromosome-scale assembly of the giantPleurodeles waltlgenome.</title>
        <authorList>
            <person name="Brown T."/>
            <person name="Elewa A."/>
            <person name="Iarovenko S."/>
            <person name="Subramanian E."/>
            <person name="Araus A.J."/>
            <person name="Petzold A."/>
            <person name="Susuki M."/>
            <person name="Suzuki K.-i.T."/>
            <person name="Hayashi T."/>
            <person name="Toyoda A."/>
            <person name="Oliveira C."/>
            <person name="Osipova E."/>
            <person name="Leigh N.D."/>
            <person name="Simon A."/>
            <person name="Yun M.H."/>
        </authorList>
    </citation>
    <scope>NUCLEOTIDE SEQUENCE</scope>
    <source>
        <strain evidence="3">20211129_DDA</strain>
        <tissue evidence="3">Liver</tissue>
    </source>
</reference>
<evidence type="ECO:0000313" key="3">
    <source>
        <dbReference type="EMBL" id="KAJ1164967.1"/>
    </source>
</evidence>
<sequence length="103" mass="11642">MKKSAHMFHLLFLSYLFAAIELVLIKVNELKKAGAAEIQQKMVLNMGRAATKVDVQVAVRAYAEVNRLQSSQDEPKGDTLEEENVDLEEEEDLDTDSEMQQSE</sequence>
<gene>
    <name evidence="3" type="ORF">NDU88_005397</name>
</gene>
<dbReference type="AlphaFoldDB" id="A0AAV7SLJ6"/>
<feature type="chain" id="PRO_5043395287" evidence="2">
    <location>
        <begin position="26"/>
        <end position="103"/>
    </location>
</feature>
<keyword evidence="2" id="KW-0732">Signal</keyword>
<proteinExistence type="predicted"/>
<feature type="compositionally biased region" description="Acidic residues" evidence="1">
    <location>
        <begin position="80"/>
        <end position="97"/>
    </location>
</feature>
<protein>
    <submittedName>
        <fullName evidence="3">Uncharacterized protein</fullName>
    </submittedName>
</protein>
<keyword evidence="4" id="KW-1185">Reference proteome</keyword>
<organism evidence="3 4">
    <name type="scientific">Pleurodeles waltl</name>
    <name type="common">Iberian ribbed newt</name>
    <dbReference type="NCBI Taxonomy" id="8319"/>
    <lineage>
        <taxon>Eukaryota</taxon>
        <taxon>Metazoa</taxon>
        <taxon>Chordata</taxon>
        <taxon>Craniata</taxon>
        <taxon>Vertebrata</taxon>
        <taxon>Euteleostomi</taxon>
        <taxon>Amphibia</taxon>
        <taxon>Batrachia</taxon>
        <taxon>Caudata</taxon>
        <taxon>Salamandroidea</taxon>
        <taxon>Salamandridae</taxon>
        <taxon>Pleurodelinae</taxon>
        <taxon>Pleurodeles</taxon>
    </lineage>
</organism>
<dbReference type="EMBL" id="JANPWB010000008">
    <property type="protein sequence ID" value="KAJ1164967.1"/>
    <property type="molecule type" value="Genomic_DNA"/>
</dbReference>
<dbReference type="Proteomes" id="UP001066276">
    <property type="component" value="Chromosome 4_2"/>
</dbReference>
<evidence type="ECO:0000256" key="1">
    <source>
        <dbReference type="SAM" id="MobiDB-lite"/>
    </source>
</evidence>
<feature type="region of interest" description="Disordered" evidence="1">
    <location>
        <begin position="68"/>
        <end position="103"/>
    </location>
</feature>
<name>A0AAV7SLJ6_PLEWA</name>
<evidence type="ECO:0000313" key="4">
    <source>
        <dbReference type="Proteomes" id="UP001066276"/>
    </source>
</evidence>
<comment type="caution">
    <text evidence="3">The sequence shown here is derived from an EMBL/GenBank/DDBJ whole genome shotgun (WGS) entry which is preliminary data.</text>
</comment>
<evidence type="ECO:0000256" key="2">
    <source>
        <dbReference type="SAM" id="SignalP"/>
    </source>
</evidence>
<accession>A0AAV7SLJ6</accession>
<feature type="signal peptide" evidence="2">
    <location>
        <begin position="1"/>
        <end position="25"/>
    </location>
</feature>